<proteinExistence type="predicted"/>
<dbReference type="EMBL" id="KP795485">
    <property type="protein sequence ID" value="AKN36326.1"/>
    <property type="molecule type" value="Genomic_DNA"/>
</dbReference>
<organism evidence="1">
    <name type="scientific">Vibrio tasmaniensis</name>
    <dbReference type="NCBI Taxonomy" id="212663"/>
    <lineage>
        <taxon>Bacteria</taxon>
        <taxon>Pseudomonadati</taxon>
        <taxon>Pseudomonadota</taxon>
        <taxon>Gammaproteobacteria</taxon>
        <taxon>Vibrionales</taxon>
        <taxon>Vibrionaceae</taxon>
        <taxon>Vibrio</taxon>
    </lineage>
</organism>
<protein>
    <submittedName>
        <fullName evidence="1">Uncharacterized protein</fullName>
    </submittedName>
</protein>
<sequence>MVSTLEANHLKHVFGHKRFRITALKRFCQIRKSKLKP</sequence>
<name>A0A0H3ZRT8_9VIBR</name>
<dbReference type="AlphaFoldDB" id="A0A0H3ZRT8"/>
<evidence type="ECO:0000313" key="1">
    <source>
        <dbReference type="EMBL" id="AKN36326.1"/>
    </source>
</evidence>
<reference evidence="1" key="1">
    <citation type="journal article" date="2015" name="MBio">
        <title>Eco-Evolutionary Dynamics of Episomes among Ecologically Cohesive Bacterial Populations.</title>
        <authorList>
            <person name="Xue H."/>
            <person name="Cordero O.X."/>
            <person name="Camas F.M."/>
            <person name="Trimble W."/>
            <person name="Meyer F."/>
            <person name="Guglielmini J."/>
            <person name="Rocha E.P."/>
            <person name="Polz M.F."/>
        </authorList>
    </citation>
    <scope>NUCLEOTIDE SEQUENCE</scope>
    <source>
        <strain evidence="1">FF_112</strain>
    </source>
</reference>
<accession>A0A0H3ZRT8</accession>